<comment type="caution">
    <text evidence="2">The sequence shown here is derived from an EMBL/GenBank/DDBJ whole genome shotgun (WGS) entry which is preliminary data.</text>
</comment>
<evidence type="ECO:0000313" key="2">
    <source>
        <dbReference type="EMBL" id="GFQ69392.1"/>
    </source>
</evidence>
<proteinExistence type="predicted"/>
<sequence>MVTWNADGVNSHRCERRNFINKYNPDVISLQETWLRPSHTLTLANYQIHRNDRKHKPHLNQTFRGGGTAILIKNTLKHTRIPTPDLESPEATLVALTPERGNSTLIASLCVHGTSSTVSLTNNIDKFIVLGFPSCIIMGDFNAKPPSWGCNLGNGRGKKITYTRNR</sequence>
<reference evidence="2" key="1">
    <citation type="submission" date="2020-07" db="EMBL/GenBank/DDBJ databases">
        <title>Multicomponent nature underlies the extraordinary mechanical properties of spider dragline silk.</title>
        <authorList>
            <person name="Kono N."/>
            <person name="Nakamura H."/>
            <person name="Mori M."/>
            <person name="Yoshida Y."/>
            <person name="Ohtoshi R."/>
            <person name="Malay A.D."/>
            <person name="Moran D.A.P."/>
            <person name="Tomita M."/>
            <person name="Numata K."/>
            <person name="Arakawa K."/>
        </authorList>
    </citation>
    <scope>NUCLEOTIDE SEQUENCE</scope>
</reference>
<dbReference type="SUPFAM" id="SSF56219">
    <property type="entry name" value="DNase I-like"/>
    <property type="match status" value="1"/>
</dbReference>
<organism evidence="2 3">
    <name type="scientific">Trichonephila clavata</name>
    <name type="common">Joro spider</name>
    <name type="synonym">Nephila clavata</name>
    <dbReference type="NCBI Taxonomy" id="2740835"/>
    <lineage>
        <taxon>Eukaryota</taxon>
        <taxon>Metazoa</taxon>
        <taxon>Ecdysozoa</taxon>
        <taxon>Arthropoda</taxon>
        <taxon>Chelicerata</taxon>
        <taxon>Arachnida</taxon>
        <taxon>Araneae</taxon>
        <taxon>Araneomorphae</taxon>
        <taxon>Entelegynae</taxon>
        <taxon>Araneoidea</taxon>
        <taxon>Nephilidae</taxon>
        <taxon>Trichonephila</taxon>
    </lineage>
</organism>
<name>A0A8X6H8Y9_TRICU</name>
<accession>A0A8X6H8Y9</accession>
<dbReference type="InterPro" id="IPR005135">
    <property type="entry name" value="Endo/exonuclease/phosphatase"/>
</dbReference>
<dbReference type="OrthoDB" id="410155at2759"/>
<dbReference type="Gene3D" id="3.60.10.10">
    <property type="entry name" value="Endonuclease/exonuclease/phosphatase"/>
    <property type="match status" value="1"/>
</dbReference>
<evidence type="ECO:0000259" key="1">
    <source>
        <dbReference type="Pfam" id="PF03372"/>
    </source>
</evidence>
<dbReference type="AlphaFoldDB" id="A0A8X6H8Y9"/>
<feature type="domain" description="Endonuclease/exonuclease/phosphatase" evidence="1">
    <location>
        <begin position="2"/>
        <end position="158"/>
    </location>
</feature>
<dbReference type="GO" id="GO:0003824">
    <property type="term" value="F:catalytic activity"/>
    <property type="evidence" value="ECO:0007669"/>
    <property type="project" value="InterPro"/>
</dbReference>
<dbReference type="Pfam" id="PF03372">
    <property type="entry name" value="Exo_endo_phos"/>
    <property type="match status" value="1"/>
</dbReference>
<evidence type="ECO:0000313" key="3">
    <source>
        <dbReference type="Proteomes" id="UP000887116"/>
    </source>
</evidence>
<dbReference type="Proteomes" id="UP000887116">
    <property type="component" value="Unassembled WGS sequence"/>
</dbReference>
<keyword evidence="3" id="KW-1185">Reference proteome</keyword>
<gene>
    <name evidence="2" type="primary">AVEN_49918_1</name>
    <name evidence="2" type="ORF">TNCT_216611</name>
</gene>
<dbReference type="InterPro" id="IPR036691">
    <property type="entry name" value="Endo/exonu/phosph_ase_sf"/>
</dbReference>
<protein>
    <recommendedName>
        <fullName evidence="1">Endonuclease/exonuclease/phosphatase domain-containing protein</fullName>
    </recommendedName>
</protein>
<dbReference type="EMBL" id="BMAO01010774">
    <property type="protein sequence ID" value="GFQ69392.1"/>
    <property type="molecule type" value="Genomic_DNA"/>
</dbReference>